<keyword evidence="6 10" id="KW-0812">Transmembrane</keyword>
<reference evidence="12" key="1">
    <citation type="submission" date="2021-01" db="EMBL/GenBank/DDBJ databases">
        <title>Fulvivirga kasyanovii gen. nov., sp nov., a novel member of the phylum Bacteroidetes isolated from seawater in a mussel farm.</title>
        <authorList>
            <person name="Zhao L.-H."/>
            <person name="Wang Z.-J."/>
        </authorList>
    </citation>
    <scope>NUCLEOTIDE SEQUENCE</scope>
    <source>
        <strain evidence="12">29W222</strain>
    </source>
</reference>
<dbReference type="Pfam" id="PF03901">
    <property type="entry name" value="Glyco_transf_22"/>
    <property type="match status" value="1"/>
</dbReference>
<keyword evidence="13" id="KW-1185">Reference proteome</keyword>
<dbReference type="Pfam" id="PF13231">
    <property type="entry name" value="PMT_2"/>
    <property type="match status" value="1"/>
</dbReference>
<evidence type="ECO:0000256" key="4">
    <source>
        <dbReference type="ARBA" id="ARBA00022676"/>
    </source>
</evidence>
<dbReference type="Proteomes" id="UP000614216">
    <property type="component" value="Unassembled WGS sequence"/>
</dbReference>
<feature type="transmembrane region" description="Helical" evidence="10">
    <location>
        <begin position="87"/>
        <end position="106"/>
    </location>
</feature>
<dbReference type="GO" id="GO:0009103">
    <property type="term" value="P:lipopolysaccharide biosynthetic process"/>
    <property type="evidence" value="ECO:0007669"/>
    <property type="project" value="UniProtKB-ARBA"/>
</dbReference>
<gene>
    <name evidence="12" type="ORF">JMN32_15600</name>
</gene>
<evidence type="ECO:0000313" key="13">
    <source>
        <dbReference type="Proteomes" id="UP000614216"/>
    </source>
</evidence>
<evidence type="ECO:0000259" key="11">
    <source>
        <dbReference type="Pfam" id="PF13231"/>
    </source>
</evidence>
<feature type="transmembrane region" description="Helical" evidence="10">
    <location>
        <begin position="408"/>
        <end position="428"/>
    </location>
</feature>
<proteinExistence type="predicted"/>
<keyword evidence="3" id="KW-1003">Cell membrane</keyword>
<feature type="transmembrane region" description="Helical" evidence="10">
    <location>
        <begin position="291"/>
        <end position="309"/>
    </location>
</feature>
<evidence type="ECO:0000256" key="3">
    <source>
        <dbReference type="ARBA" id="ARBA00022475"/>
    </source>
</evidence>
<evidence type="ECO:0000256" key="2">
    <source>
        <dbReference type="ARBA" id="ARBA00004651"/>
    </source>
</evidence>
<feature type="domain" description="Glycosyltransferase RgtA/B/C/D-like" evidence="11">
    <location>
        <begin position="63"/>
        <end position="224"/>
    </location>
</feature>
<sequence length="520" mass="58853">MIPSIPYQKPLLLGICIILFFTHLADVSPPTIMEARNFISAREMLESGNWAIPTLNGNTRIRKPPLPTWITAASIALNGDPNSLMALRFPSAMIATIMIFFLYGLVKDLFLNSNAAFYSAAILASCYMLIEEAKTGAWDIYCNAFMLGAIWMLYRASKHNLLKYWILSGVLMGFSFLSKGPVSFYALLLPFLIAFFVSKNKFSQPTLTGAGLSILIMLLVSAAWPLYLYIKIPDIATQIAHEESSAWINRHNRPFWFYLHFPLFTGIWALTTVFAFYSFKKLQLKFPAKSMKLVLFWFLMTLFLLSVIPEKKERYFLPALPPLAVLIGAMVSHHIENYQKGSSDKATRLFMLVQGILTILVIAATTIVAWQFGVKTERMDATSFLLITVSGFGLVIAAGMSLWRKKELVYSASIAAVLFFDVAIWPLIPTIKQDNPKYSDLREVRHIQAIRSKPIYSTVKLNPVRIWEIGRKVNVAPYGQNFRNNTVIVTGKPLNDAKEVFEFYPNPGNEQEVLYFNLIQ</sequence>
<feature type="transmembrane region" description="Helical" evidence="10">
    <location>
        <begin position="136"/>
        <end position="154"/>
    </location>
</feature>
<dbReference type="InterPro" id="IPR050297">
    <property type="entry name" value="LipidA_mod_glycosyltrf_83"/>
</dbReference>
<evidence type="ECO:0000256" key="9">
    <source>
        <dbReference type="ARBA" id="ARBA00023136"/>
    </source>
</evidence>
<dbReference type="GO" id="GO:0016763">
    <property type="term" value="F:pentosyltransferase activity"/>
    <property type="evidence" value="ECO:0007669"/>
    <property type="project" value="TreeGrafter"/>
</dbReference>
<organism evidence="12 13">
    <name type="scientific">Fulvivirga marina</name>
    <dbReference type="NCBI Taxonomy" id="2494733"/>
    <lineage>
        <taxon>Bacteria</taxon>
        <taxon>Pseudomonadati</taxon>
        <taxon>Bacteroidota</taxon>
        <taxon>Cytophagia</taxon>
        <taxon>Cytophagales</taxon>
        <taxon>Fulvivirgaceae</taxon>
        <taxon>Fulvivirga</taxon>
    </lineage>
</organism>
<keyword evidence="4" id="KW-0328">Glycosyltransferase</keyword>
<dbReference type="EMBL" id="JAEUGD010000053">
    <property type="protein sequence ID" value="MBL6447743.1"/>
    <property type="molecule type" value="Genomic_DNA"/>
</dbReference>
<feature type="transmembrane region" description="Helical" evidence="10">
    <location>
        <begin position="255"/>
        <end position="279"/>
    </location>
</feature>
<dbReference type="GO" id="GO:0010041">
    <property type="term" value="P:response to iron(III) ion"/>
    <property type="evidence" value="ECO:0007669"/>
    <property type="project" value="TreeGrafter"/>
</dbReference>
<evidence type="ECO:0000256" key="10">
    <source>
        <dbReference type="SAM" id="Phobius"/>
    </source>
</evidence>
<evidence type="ECO:0000256" key="5">
    <source>
        <dbReference type="ARBA" id="ARBA00022679"/>
    </source>
</evidence>
<comment type="subcellular location">
    <subcellularLocation>
        <location evidence="2">Cell membrane</location>
        <topology evidence="2">Multi-pass membrane protein</topology>
    </subcellularLocation>
    <subcellularLocation>
        <location evidence="1">Endoplasmic reticulum membrane</location>
    </subcellularLocation>
</comment>
<evidence type="ECO:0000256" key="7">
    <source>
        <dbReference type="ARBA" id="ARBA00022824"/>
    </source>
</evidence>
<dbReference type="PANTHER" id="PTHR33908:SF3">
    <property type="entry name" value="UNDECAPRENYL PHOSPHATE-ALPHA-4-AMINO-4-DEOXY-L-ARABINOSE ARABINOSYL TRANSFERASE"/>
    <property type="match status" value="1"/>
</dbReference>
<evidence type="ECO:0000256" key="1">
    <source>
        <dbReference type="ARBA" id="ARBA00004586"/>
    </source>
</evidence>
<protein>
    <submittedName>
        <fullName evidence="12">Glycosyltransferase family 39 protein</fullName>
    </submittedName>
</protein>
<keyword evidence="7" id="KW-0256">Endoplasmic reticulum</keyword>
<feature type="transmembrane region" description="Helical" evidence="10">
    <location>
        <begin position="384"/>
        <end position="403"/>
    </location>
</feature>
<keyword evidence="5" id="KW-0808">Transferase</keyword>
<feature type="transmembrane region" description="Helical" evidence="10">
    <location>
        <begin position="315"/>
        <end position="335"/>
    </location>
</feature>
<feature type="transmembrane region" description="Helical" evidence="10">
    <location>
        <begin position="113"/>
        <end position="130"/>
    </location>
</feature>
<comment type="caution">
    <text evidence="12">The sequence shown here is derived from an EMBL/GenBank/DDBJ whole genome shotgun (WGS) entry which is preliminary data.</text>
</comment>
<evidence type="ECO:0000313" key="12">
    <source>
        <dbReference type="EMBL" id="MBL6447743.1"/>
    </source>
</evidence>
<evidence type="ECO:0000256" key="6">
    <source>
        <dbReference type="ARBA" id="ARBA00022692"/>
    </source>
</evidence>
<dbReference type="RefSeq" id="WP_202857284.1">
    <property type="nucleotide sequence ID" value="NZ_JAEUGD010000053.1"/>
</dbReference>
<name>A0A937G0A6_9BACT</name>
<evidence type="ECO:0000256" key="8">
    <source>
        <dbReference type="ARBA" id="ARBA00022989"/>
    </source>
</evidence>
<dbReference type="GO" id="GO:0005886">
    <property type="term" value="C:plasma membrane"/>
    <property type="evidence" value="ECO:0007669"/>
    <property type="project" value="UniProtKB-SubCell"/>
</dbReference>
<keyword evidence="9 10" id="KW-0472">Membrane</keyword>
<accession>A0A937G0A6</accession>
<dbReference type="PANTHER" id="PTHR33908">
    <property type="entry name" value="MANNOSYLTRANSFERASE YKCB-RELATED"/>
    <property type="match status" value="1"/>
</dbReference>
<dbReference type="InterPro" id="IPR038731">
    <property type="entry name" value="RgtA/B/C-like"/>
</dbReference>
<feature type="transmembrane region" description="Helical" evidence="10">
    <location>
        <begin position="183"/>
        <end position="198"/>
    </location>
</feature>
<dbReference type="AlphaFoldDB" id="A0A937G0A6"/>
<dbReference type="InterPro" id="IPR005599">
    <property type="entry name" value="GPI_mannosylTrfase"/>
</dbReference>
<feature type="transmembrane region" description="Helical" evidence="10">
    <location>
        <begin position="347"/>
        <end position="372"/>
    </location>
</feature>
<keyword evidence="8 10" id="KW-1133">Transmembrane helix</keyword>
<feature type="transmembrane region" description="Helical" evidence="10">
    <location>
        <begin position="210"/>
        <end position="230"/>
    </location>
</feature>